<name>A0A5C5VJ31_9BACT</name>
<evidence type="ECO:0000256" key="1">
    <source>
        <dbReference type="SAM" id="SignalP"/>
    </source>
</evidence>
<feature type="chain" id="PRO_5023085302" description="PEP-CTERM protein-sorting domain-containing protein" evidence="1">
    <location>
        <begin position="23"/>
        <end position="377"/>
    </location>
</feature>
<dbReference type="OrthoDB" id="260911at2"/>
<accession>A0A5C5VJ31</accession>
<gene>
    <name evidence="2" type="ORF">KOR34_26740</name>
</gene>
<proteinExistence type="predicted"/>
<dbReference type="AlphaFoldDB" id="A0A5C5VJ31"/>
<evidence type="ECO:0008006" key="4">
    <source>
        <dbReference type="Google" id="ProtNLM"/>
    </source>
</evidence>
<sequence precursor="true">MKSVFAALAAMAIAASGQLASAAPFLTPADDIFAIDTDGLRPTSNYPAGENPGLAFDDDTGTKYLNFGGANSGLIVTPSVGSTTVRSLLLTTANDAPDRDPTSFALYGTNDAVTSVDNGLGLSENWSLITGSAVSLPADRLMAGPVMSFPNSNAYTSYRLLFPTVNGSSLMQISEVSLFESTDGTGSDVLTLGDAAIAFDHNLVPDSNYPAAESPANLIDGTLNKYLNFGKANSGFIVTPTAGAQVLKAIEIKAANDAVERDPTRVDVYGTNDVINSTDNSTGEAEAWTLIDTASISLSDVRPTDFNAPGTFVAINNDTAYSSYRVVFPELKDAPNLANSMQIAEIQFYNAAVPEPTAAGMVVLSCLGLGVHRGRRS</sequence>
<protein>
    <recommendedName>
        <fullName evidence="4">PEP-CTERM protein-sorting domain-containing protein</fullName>
    </recommendedName>
</protein>
<evidence type="ECO:0000313" key="3">
    <source>
        <dbReference type="Proteomes" id="UP000316714"/>
    </source>
</evidence>
<reference evidence="2 3" key="1">
    <citation type="submission" date="2019-02" db="EMBL/GenBank/DDBJ databases">
        <title>Deep-cultivation of Planctomycetes and their phenomic and genomic characterization uncovers novel biology.</title>
        <authorList>
            <person name="Wiegand S."/>
            <person name="Jogler M."/>
            <person name="Boedeker C."/>
            <person name="Pinto D."/>
            <person name="Vollmers J."/>
            <person name="Rivas-Marin E."/>
            <person name="Kohn T."/>
            <person name="Peeters S.H."/>
            <person name="Heuer A."/>
            <person name="Rast P."/>
            <person name="Oberbeckmann S."/>
            <person name="Bunk B."/>
            <person name="Jeske O."/>
            <person name="Meyerdierks A."/>
            <person name="Storesund J.E."/>
            <person name="Kallscheuer N."/>
            <person name="Luecker S."/>
            <person name="Lage O.M."/>
            <person name="Pohl T."/>
            <person name="Merkel B.J."/>
            <person name="Hornburger P."/>
            <person name="Mueller R.-W."/>
            <person name="Bruemmer F."/>
            <person name="Labrenz M."/>
            <person name="Spormann A.M."/>
            <person name="Op Den Camp H."/>
            <person name="Overmann J."/>
            <person name="Amann R."/>
            <person name="Jetten M.S.M."/>
            <person name="Mascher T."/>
            <person name="Medema M.H."/>
            <person name="Devos D.P."/>
            <person name="Kaster A.-K."/>
            <person name="Ovreas L."/>
            <person name="Rohde M."/>
            <person name="Galperin M.Y."/>
            <person name="Jogler C."/>
        </authorList>
    </citation>
    <scope>NUCLEOTIDE SEQUENCE [LARGE SCALE GENOMIC DNA]</scope>
    <source>
        <strain evidence="2 3">KOR34</strain>
    </source>
</reference>
<feature type="signal peptide" evidence="1">
    <location>
        <begin position="1"/>
        <end position="22"/>
    </location>
</feature>
<dbReference type="Gene3D" id="2.60.120.260">
    <property type="entry name" value="Galactose-binding domain-like"/>
    <property type="match status" value="2"/>
</dbReference>
<keyword evidence="1" id="KW-0732">Signal</keyword>
<evidence type="ECO:0000313" key="2">
    <source>
        <dbReference type="EMBL" id="TWT37712.1"/>
    </source>
</evidence>
<dbReference type="Proteomes" id="UP000316714">
    <property type="component" value="Unassembled WGS sequence"/>
</dbReference>
<dbReference type="EMBL" id="SIHJ01000001">
    <property type="protein sequence ID" value="TWT37712.1"/>
    <property type="molecule type" value="Genomic_DNA"/>
</dbReference>
<keyword evidence="3" id="KW-1185">Reference proteome</keyword>
<organism evidence="2 3">
    <name type="scientific">Posidoniimonas corsicana</name>
    <dbReference type="NCBI Taxonomy" id="1938618"/>
    <lineage>
        <taxon>Bacteria</taxon>
        <taxon>Pseudomonadati</taxon>
        <taxon>Planctomycetota</taxon>
        <taxon>Planctomycetia</taxon>
        <taxon>Pirellulales</taxon>
        <taxon>Lacipirellulaceae</taxon>
        <taxon>Posidoniimonas</taxon>
    </lineage>
</organism>
<dbReference type="RefSeq" id="WP_146565025.1">
    <property type="nucleotide sequence ID" value="NZ_SIHJ01000001.1"/>
</dbReference>
<comment type="caution">
    <text evidence="2">The sequence shown here is derived from an EMBL/GenBank/DDBJ whole genome shotgun (WGS) entry which is preliminary data.</text>
</comment>